<reference evidence="2 3" key="1">
    <citation type="submission" date="2024-06" db="EMBL/GenBank/DDBJ databases">
        <title>The Natural Products Discovery Center: Release of the First 8490 Sequenced Strains for Exploring Actinobacteria Biosynthetic Diversity.</title>
        <authorList>
            <person name="Kalkreuter E."/>
            <person name="Kautsar S.A."/>
            <person name="Yang D."/>
            <person name="Bader C.D."/>
            <person name="Teijaro C.N."/>
            <person name="Fluegel L."/>
            <person name="Davis C.M."/>
            <person name="Simpson J.R."/>
            <person name="Lauterbach L."/>
            <person name="Steele A.D."/>
            <person name="Gui C."/>
            <person name="Meng S."/>
            <person name="Li G."/>
            <person name="Viehrig K."/>
            <person name="Ye F."/>
            <person name="Su P."/>
            <person name="Kiefer A.F."/>
            <person name="Nichols A."/>
            <person name="Cepeda A.J."/>
            <person name="Yan W."/>
            <person name="Fan B."/>
            <person name="Jiang Y."/>
            <person name="Adhikari A."/>
            <person name="Zheng C.-J."/>
            <person name="Schuster L."/>
            <person name="Cowan T.M."/>
            <person name="Smanski M.J."/>
            <person name="Chevrette M.G."/>
            <person name="De Carvalho L.P.S."/>
            <person name="Shen B."/>
        </authorList>
    </citation>
    <scope>NUCLEOTIDE SEQUENCE [LARGE SCALE GENOMIC DNA]</scope>
    <source>
        <strain evidence="2 3">NPDC050403</strain>
    </source>
</reference>
<protein>
    <submittedName>
        <fullName evidence="2">DUF397 domain-containing protein</fullName>
    </submittedName>
</protein>
<evidence type="ECO:0000259" key="1">
    <source>
        <dbReference type="Pfam" id="PF04149"/>
    </source>
</evidence>
<comment type="caution">
    <text evidence="2">The sequence shown here is derived from an EMBL/GenBank/DDBJ whole genome shotgun (WGS) entry which is preliminary data.</text>
</comment>
<keyword evidence="3" id="KW-1185">Reference proteome</keyword>
<feature type="domain" description="DUF397" evidence="1">
    <location>
        <begin position="14"/>
        <end position="65"/>
    </location>
</feature>
<dbReference type="InterPro" id="IPR007278">
    <property type="entry name" value="DUF397"/>
</dbReference>
<dbReference type="EMBL" id="JBFAKC010000019">
    <property type="protein sequence ID" value="MEV0712207.1"/>
    <property type="molecule type" value="Genomic_DNA"/>
</dbReference>
<gene>
    <name evidence="2" type="ORF">AB0I48_32065</name>
</gene>
<evidence type="ECO:0000313" key="2">
    <source>
        <dbReference type="EMBL" id="MEV0712207.1"/>
    </source>
</evidence>
<accession>A0ABV3G3D3</accession>
<sequence length="73" mass="7848">MRDNTFDEGDFNAKFAKSTFSDGGGGCVEVASGDGRIAVRDSKDPSGPMLWFTTSEWRAFLAGVRAGEFDFGT</sequence>
<proteinExistence type="predicted"/>
<dbReference type="Pfam" id="PF04149">
    <property type="entry name" value="DUF397"/>
    <property type="match status" value="1"/>
</dbReference>
<evidence type="ECO:0000313" key="3">
    <source>
        <dbReference type="Proteomes" id="UP001551695"/>
    </source>
</evidence>
<dbReference type="Proteomes" id="UP001551695">
    <property type="component" value="Unassembled WGS sequence"/>
</dbReference>
<dbReference type="RefSeq" id="WP_109530812.1">
    <property type="nucleotide sequence ID" value="NZ_JBEXKW010000009.1"/>
</dbReference>
<name>A0ABV3G3D3_9NOCA</name>
<organism evidence="2 3">
    <name type="scientific">Nocardia aurea</name>
    <dbReference type="NCBI Taxonomy" id="2144174"/>
    <lineage>
        <taxon>Bacteria</taxon>
        <taxon>Bacillati</taxon>
        <taxon>Actinomycetota</taxon>
        <taxon>Actinomycetes</taxon>
        <taxon>Mycobacteriales</taxon>
        <taxon>Nocardiaceae</taxon>
        <taxon>Nocardia</taxon>
    </lineage>
</organism>